<reference evidence="1" key="1">
    <citation type="submission" date="2014-05" db="EMBL/GenBank/DDBJ databases">
        <title>The transcriptome of the halophilic microalga Tetraselmis sp. GSL018 isolated from the Great Salt Lake, Utah.</title>
        <authorList>
            <person name="Jinkerson R.E."/>
            <person name="D'Adamo S."/>
            <person name="Posewitz M.C."/>
        </authorList>
    </citation>
    <scope>NUCLEOTIDE SEQUENCE</scope>
    <source>
        <strain evidence="1">GSL018</strain>
    </source>
</reference>
<evidence type="ECO:0000313" key="1">
    <source>
        <dbReference type="EMBL" id="JAC69269.1"/>
    </source>
</evidence>
<protein>
    <submittedName>
        <fullName evidence="1">Uncharacterized protein</fullName>
    </submittedName>
</protein>
<gene>
    <name evidence="1" type="ORF">TSPGSL018_6779</name>
</gene>
<feature type="non-terminal residue" evidence="1">
    <location>
        <position position="1"/>
    </location>
</feature>
<dbReference type="AlphaFoldDB" id="A0A061REP5"/>
<organism evidence="1">
    <name type="scientific">Tetraselmis sp. GSL018</name>
    <dbReference type="NCBI Taxonomy" id="582737"/>
    <lineage>
        <taxon>Eukaryota</taxon>
        <taxon>Viridiplantae</taxon>
        <taxon>Chlorophyta</taxon>
        <taxon>core chlorophytes</taxon>
        <taxon>Chlorodendrophyceae</taxon>
        <taxon>Chlorodendrales</taxon>
        <taxon>Chlorodendraceae</taxon>
        <taxon>Tetraselmis</taxon>
    </lineage>
</organism>
<proteinExistence type="predicted"/>
<dbReference type="EMBL" id="GBEZ01017031">
    <property type="protein sequence ID" value="JAC69269.1"/>
    <property type="molecule type" value="Transcribed_RNA"/>
</dbReference>
<sequence>PSSLGQKYRYNFHRGSANSGVFCILPSMESWSRGCGQHQNSYRLGVAIGNWVEDRTIYTNEHRVLPKGGSLSSSTTYKAFTGNDVPPPPSALELLVPPKEEFWRLRQNALGSNWSTTYSDTIGKTHKPLL</sequence>
<accession>A0A061REP5</accession>
<name>A0A061REP5_9CHLO</name>